<comment type="catalytic activity">
    <reaction evidence="4">
        <text>D-serine = pyruvate + NH4(+)</text>
        <dbReference type="Rhea" id="RHEA:13977"/>
        <dbReference type="ChEBI" id="CHEBI:15361"/>
        <dbReference type="ChEBI" id="CHEBI:28938"/>
        <dbReference type="ChEBI" id="CHEBI:35247"/>
        <dbReference type="EC" id="4.3.1.18"/>
    </reaction>
</comment>
<dbReference type="InterPro" id="IPR036052">
    <property type="entry name" value="TrpB-like_PALP_sf"/>
</dbReference>
<dbReference type="GO" id="GO:0030170">
    <property type="term" value="F:pyridoxal phosphate binding"/>
    <property type="evidence" value="ECO:0007669"/>
    <property type="project" value="InterPro"/>
</dbReference>
<dbReference type="Proteomes" id="UP000287601">
    <property type="component" value="Chromosome"/>
</dbReference>
<comment type="similarity">
    <text evidence="4">Belongs to the serine/threonine dehydratase family. DsdA subfamily.</text>
</comment>
<evidence type="ECO:0000313" key="6">
    <source>
        <dbReference type="EMBL" id="QAT43981.1"/>
    </source>
</evidence>
<dbReference type="GO" id="GO:0016836">
    <property type="term" value="F:hydro-lyase activity"/>
    <property type="evidence" value="ECO:0007669"/>
    <property type="project" value="UniProtKB-UniRule"/>
</dbReference>
<organism evidence="6 7">
    <name type="scientific">Aminipila luticellarii</name>
    <dbReference type="NCBI Taxonomy" id="2507160"/>
    <lineage>
        <taxon>Bacteria</taxon>
        <taxon>Bacillati</taxon>
        <taxon>Bacillota</taxon>
        <taxon>Clostridia</taxon>
        <taxon>Peptostreptococcales</taxon>
        <taxon>Anaerovoracaceae</taxon>
        <taxon>Aminipila</taxon>
    </lineage>
</organism>
<dbReference type="OrthoDB" id="9780546at2"/>
<keyword evidence="7" id="KW-1185">Reference proteome</keyword>
<dbReference type="GO" id="GO:0008721">
    <property type="term" value="F:D-serine ammonia-lyase activity"/>
    <property type="evidence" value="ECO:0007669"/>
    <property type="project" value="UniProtKB-EC"/>
</dbReference>
<evidence type="ECO:0000256" key="1">
    <source>
        <dbReference type="ARBA" id="ARBA00001933"/>
    </source>
</evidence>
<gene>
    <name evidence="4" type="primary">dsdA</name>
    <name evidence="6" type="ORF">EQM06_12530</name>
</gene>
<dbReference type="AlphaFoldDB" id="A0A410PYE7"/>
<proteinExistence type="inferred from homology"/>
<evidence type="ECO:0000256" key="3">
    <source>
        <dbReference type="ARBA" id="ARBA00023239"/>
    </source>
</evidence>
<feature type="modified residue" description="N6-(pyridoxal phosphate)lysine" evidence="4">
    <location>
        <position position="114"/>
    </location>
</feature>
<name>A0A410PYE7_9FIRM</name>
<dbReference type="InterPro" id="IPR050147">
    <property type="entry name" value="Ser/Thr_Dehydratase"/>
</dbReference>
<dbReference type="InterPro" id="IPR001926">
    <property type="entry name" value="TrpB-like_PALP"/>
</dbReference>
<dbReference type="EMBL" id="CP035281">
    <property type="protein sequence ID" value="QAT43981.1"/>
    <property type="molecule type" value="Genomic_DNA"/>
</dbReference>
<evidence type="ECO:0000256" key="2">
    <source>
        <dbReference type="ARBA" id="ARBA00022898"/>
    </source>
</evidence>
<dbReference type="InterPro" id="IPR011780">
    <property type="entry name" value="D_Ser_am_lyase"/>
</dbReference>
<evidence type="ECO:0000256" key="4">
    <source>
        <dbReference type="HAMAP-Rule" id="MF_01030"/>
    </source>
</evidence>
<dbReference type="GO" id="GO:0036088">
    <property type="term" value="P:D-serine catabolic process"/>
    <property type="evidence" value="ECO:0007669"/>
    <property type="project" value="TreeGrafter"/>
</dbReference>
<reference evidence="6 7" key="1">
    <citation type="submission" date="2019-01" db="EMBL/GenBank/DDBJ databases">
        <title>Draft genomes of a novel of Aminipila strains.</title>
        <authorList>
            <person name="Ma S."/>
        </authorList>
    </citation>
    <scope>NUCLEOTIDE SEQUENCE [LARGE SCALE GENOMIC DNA]</scope>
    <source>
        <strain evidence="7">JN-39</strain>
    </source>
</reference>
<evidence type="ECO:0000259" key="5">
    <source>
        <dbReference type="Pfam" id="PF00291"/>
    </source>
</evidence>
<dbReference type="PANTHER" id="PTHR48078">
    <property type="entry name" value="THREONINE DEHYDRATASE, MITOCHONDRIAL-RELATED"/>
    <property type="match status" value="1"/>
</dbReference>
<dbReference type="GO" id="GO:0009097">
    <property type="term" value="P:isoleucine biosynthetic process"/>
    <property type="evidence" value="ECO:0007669"/>
    <property type="project" value="TreeGrafter"/>
</dbReference>
<dbReference type="HAMAP" id="MF_01030">
    <property type="entry name" value="D_Ser_dehydrat"/>
    <property type="match status" value="1"/>
</dbReference>
<dbReference type="RefSeq" id="WP_128746688.1">
    <property type="nucleotide sequence ID" value="NZ_CP035281.1"/>
</dbReference>
<protein>
    <recommendedName>
        <fullName evidence="4">Probable D-serine dehydratase</fullName>
        <ecNumber evidence="4">4.3.1.18</ecNumber>
    </recommendedName>
    <alternativeName>
        <fullName evidence="4">D-serine deaminase</fullName>
        <shortName evidence="4">DSD</shortName>
    </alternativeName>
</protein>
<feature type="domain" description="Tryptophan synthase beta chain-like PALP" evidence="5">
    <location>
        <begin position="94"/>
        <end position="391"/>
    </location>
</feature>
<dbReference type="Gene3D" id="3.40.50.1100">
    <property type="match status" value="2"/>
</dbReference>
<accession>A0A410PYE7</accession>
<dbReference type="NCBIfam" id="NF002823">
    <property type="entry name" value="PRK02991.1"/>
    <property type="match status" value="1"/>
</dbReference>
<sequence>MLNKLKEMGKLDETVQALADARETLWINPRGMENTFDETITQKDIDETEARLQRFAPYIKKVFPETRESNGMIESPLKEVPKLQKALSDMLGYTHPGKLLLKCDSHLPVSGSVKARGGIHEVLKFAEEVATEAGALHEQDNYEILAEDRFRKLFSGYSVAVGSTGNLGLSIGIMSAQLGFDVTVHMSADARQWKKDLLRSRGARVIEYPDSYQKAVAEGRKEAAGNPKCHFVDDEGSLDLFLGYATAGRRLERQLTELSVPVDSEHPLFIYIPCGVGGAPGGVTYGIKKVFGENVHCFFAEPTHAPCMVLGMATGLHDGIAVEDIGLDGKTAADGLAVGRASRLVGKTMETLLDGISTIDDYKLYDYLKLLADTEGIYIEPSACATFDTIARVMQNQAYLEQYRLTDKIKTATHILWATGGSMVPEDEMNHYYSLASES</sequence>
<dbReference type="KEGG" id="amij:EQM06_12530"/>
<comment type="cofactor">
    <cofactor evidence="1 4">
        <name>pyridoxal 5'-phosphate</name>
        <dbReference type="ChEBI" id="CHEBI:597326"/>
    </cofactor>
</comment>
<evidence type="ECO:0000313" key="7">
    <source>
        <dbReference type="Proteomes" id="UP000287601"/>
    </source>
</evidence>
<dbReference type="PANTHER" id="PTHR48078:SF9">
    <property type="entry name" value="D-SERINE DEHYDRATASE"/>
    <property type="match status" value="1"/>
</dbReference>
<keyword evidence="3 4" id="KW-0456">Lyase</keyword>
<dbReference type="Pfam" id="PF00291">
    <property type="entry name" value="PALP"/>
    <property type="match status" value="1"/>
</dbReference>
<dbReference type="NCBIfam" id="TIGR02035">
    <property type="entry name" value="D_Ser_am_lyase"/>
    <property type="match status" value="1"/>
</dbReference>
<keyword evidence="2 4" id="KW-0663">Pyridoxal phosphate</keyword>
<dbReference type="EC" id="4.3.1.18" evidence="4"/>
<dbReference type="SUPFAM" id="SSF53686">
    <property type="entry name" value="Tryptophan synthase beta subunit-like PLP-dependent enzymes"/>
    <property type="match status" value="1"/>
</dbReference>